<evidence type="ECO:0000256" key="1">
    <source>
        <dbReference type="SAM" id="MobiDB-lite"/>
    </source>
</evidence>
<evidence type="ECO:0000313" key="3">
    <source>
        <dbReference type="Proteomes" id="UP001465755"/>
    </source>
</evidence>
<organism evidence="2 3">
    <name type="scientific">Symbiochloris irregularis</name>
    <dbReference type="NCBI Taxonomy" id="706552"/>
    <lineage>
        <taxon>Eukaryota</taxon>
        <taxon>Viridiplantae</taxon>
        <taxon>Chlorophyta</taxon>
        <taxon>core chlorophytes</taxon>
        <taxon>Trebouxiophyceae</taxon>
        <taxon>Trebouxiales</taxon>
        <taxon>Trebouxiaceae</taxon>
        <taxon>Symbiochloris</taxon>
    </lineage>
</organism>
<accession>A0AAW1PYH0</accession>
<dbReference type="Proteomes" id="UP001465755">
    <property type="component" value="Unassembled WGS sequence"/>
</dbReference>
<name>A0AAW1PYH0_9CHLO</name>
<dbReference type="EMBL" id="JALJOQ010000003">
    <property type="protein sequence ID" value="KAK9813673.1"/>
    <property type="molecule type" value="Genomic_DNA"/>
</dbReference>
<reference evidence="2 3" key="1">
    <citation type="journal article" date="2024" name="Nat. Commun.">
        <title>Phylogenomics reveals the evolutionary origins of lichenization in chlorophyte algae.</title>
        <authorList>
            <person name="Puginier C."/>
            <person name="Libourel C."/>
            <person name="Otte J."/>
            <person name="Skaloud P."/>
            <person name="Haon M."/>
            <person name="Grisel S."/>
            <person name="Petersen M."/>
            <person name="Berrin J.G."/>
            <person name="Delaux P.M."/>
            <person name="Dal Grande F."/>
            <person name="Keller J."/>
        </authorList>
    </citation>
    <scope>NUCLEOTIDE SEQUENCE [LARGE SCALE GENOMIC DNA]</scope>
    <source>
        <strain evidence="2 3">SAG 2036</strain>
    </source>
</reference>
<comment type="caution">
    <text evidence="2">The sequence shown here is derived from an EMBL/GenBank/DDBJ whole genome shotgun (WGS) entry which is preliminary data.</text>
</comment>
<sequence length="128" mass="13781">MSRQVLTIADDNEDDSPPAVTRAAARAARQKQGSGSTGARRPVQGRKRRRGETETAEEPEQAGPSSTGSPRVIRQDTASRDEMVQNFQVVDLTNDAEPSQPEEEVQTSKILLVDRAGMCTATPACGML</sequence>
<keyword evidence="3" id="KW-1185">Reference proteome</keyword>
<feature type="region of interest" description="Disordered" evidence="1">
    <location>
        <begin position="1"/>
        <end position="80"/>
    </location>
</feature>
<protein>
    <submittedName>
        <fullName evidence="2">Uncharacterized protein</fullName>
    </submittedName>
</protein>
<evidence type="ECO:0000313" key="2">
    <source>
        <dbReference type="EMBL" id="KAK9813673.1"/>
    </source>
</evidence>
<proteinExistence type="predicted"/>
<gene>
    <name evidence="2" type="ORF">WJX73_002499</name>
</gene>
<dbReference type="AlphaFoldDB" id="A0AAW1PYH0"/>